<evidence type="ECO:0000313" key="2">
    <source>
        <dbReference type="EMBL" id="KAK9111346.1"/>
    </source>
</evidence>
<gene>
    <name evidence="2" type="ORF">Scep_018865</name>
</gene>
<dbReference type="GO" id="GO:0016020">
    <property type="term" value="C:membrane"/>
    <property type="evidence" value="ECO:0007669"/>
    <property type="project" value="TreeGrafter"/>
</dbReference>
<dbReference type="GO" id="GO:1902388">
    <property type="term" value="F:ceramide 1-phosphate transfer activity"/>
    <property type="evidence" value="ECO:0007669"/>
    <property type="project" value="TreeGrafter"/>
</dbReference>
<evidence type="ECO:0000313" key="3">
    <source>
        <dbReference type="Proteomes" id="UP001419268"/>
    </source>
</evidence>
<dbReference type="GO" id="GO:1902387">
    <property type="term" value="F:ceramide 1-phosphate binding"/>
    <property type="evidence" value="ECO:0007669"/>
    <property type="project" value="TreeGrafter"/>
</dbReference>
<feature type="domain" description="Glycolipid transfer protein" evidence="1">
    <location>
        <begin position="60"/>
        <end position="201"/>
    </location>
</feature>
<dbReference type="Pfam" id="PF08718">
    <property type="entry name" value="GLTP"/>
    <property type="match status" value="1"/>
</dbReference>
<dbReference type="InterPro" id="IPR014830">
    <property type="entry name" value="Glycolipid_transfer_prot_dom"/>
</dbReference>
<organism evidence="2 3">
    <name type="scientific">Stephania cephalantha</name>
    <dbReference type="NCBI Taxonomy" id="152367"/>
    <lineage>
        <taxon>Eukaryota</taxon>
        <taxon>Viridiplantae</taxon>
        <taxon>Streptophyta</taxon>
        <taxon>Embryophyta</taxon>
        <taxon>Tracheophyta</taxon>
        <taxon>Spermatophyta</taxon>
        <taxon>Magnoliopsida</taxon>
        <taxon>Ranunculales</taxon>
        <taxon>Menispermaceae</taxon>
        <taxon>Menispermoideae</taxon>
        <taxon>Cissampelideae</taxon>
        <taxon>Stephania</taxon>
    </lineage>
</organism>
<dbReference type="PANTHER" id="PTHR10219:SF34">
    <property type="entry name" value="GLYCOLIPID TRANSFER PROTEIN 3"/>
    <property type="match status" value="1"/>
</dbReference>
<name>A0AAP0IAR5_9MAGN</name>
<accession>A0AAP0IAR5</accession>
<dbReference type="Proteomes" id="UP001419268">
    <property type="component" value="Unassembled WGS sequence"/>
</dbReference>
<protein>
    <recommendedName>
        <fullName evidence="1">Glycolipid transfer protein domain-containing protein</fullName>
    </recommendedName>
</protein>
<dbReference type="AlphaFoldDB" id="A0AAP0IAR5"/>
<dbReference type="Gene3D" id="1.10.3520.10">
    <property type="entry name" value="Glycolipid transfer protein"/>
    <property type="match status" value="1"/>
</dbReference>
<dbReference type="EMBL" id="JBBNAG010000008">
    <property type="protein sequence ID" value="KAK9111346.1"/>
    <property type="molecule type" value="Genomic_DNA"/>
</dbReference>
<comment type="caution">
    <text evidence="2">The sequence shown here is derived from an EMBL/GenBank/DDBJ whole genome shotgun (WGS) entry which is preliminary data.</text>
</comment>
<dbReference type="PANTHER" id="PTHR10219">
    <property type="entry name" value="GLYCOLIPID TRANSFER PROTEIN-RELATED"/>
    <property type="match status" value="1"/>
</dbReference>
<reference evidence="2 3" key="1">
    <citation type="submission" date="2024-01" db="EMBL/GenBank/DDBJ databases">
        <title>Genome assemblies of Stephania.</title>
        <authorList>
            <person name="Yang L."/>
        </authorList>
    </citation>
    <scope>NUCLEOTIDE SEQUENCE [LARGE SCALE GENOMIC DNA]</scope>
    <source>
        <strain evidence="2">JXDWG</strain>
        <tissue evidence="2">Leaf</tissue>
    </source>
</reference>
<dbReference type="SUPFAM" id="SSF110004">
    <property type="entry name" value="Glycolipid transfer protein, GLTP"/>
    <property type="match status" value="1"/>
</dbReference>
<dbReference type="GO" id="GO:0005829">
    <property type="term" value="C:cytosol"/>
    <property type="evidence" value="ECO:0007669"/>
    <property type="project" value="TreeGrafter"/>
</dbReference>
<sequence length="243" mass="27789">MKRRRADMEQKVCSEIRVAIEEVSKICKFNTRSDDSTSTSQQQQSEGDIVNGGKNCYIGAQPFFNLCNLLIQVLDKIGPSMAVLRQDVHRNIQRLEKLCELDPAIYSNLVEVLRKEQREGKARDNYSCTRALVWLTRSMDFTAALLEKVVKEEPSLMSMDKAVEESYITTLKPWHGWISAAAYKVALKLVPESKNFIKLLMAEDEDHETLKEEINSLVSLLVPLLDEIHSTLIIFRADRLRSN</sequence>
<proteinExistence type="predicted"/>
<evidence type="ECO:0000259" key="1">
    <source>
        <dbReference type="Pfam" id="PF08718"/>
    </source>
</evidence>
<keyword evidence="3" id="KW-1185">Reference proteome</keyword>
<dbReference type="InterPro" id="IPR036497">
    <property type="entry name" value="GLTP_sf"/>
</dbReference>